<dbReference type="Proteomes" id="UP000199048">
    <property type="component" value="Unassembled WGS sequence"/>
</dbReference>
<evidence type="ECO:0000256" key="1">
    <source>
        <dbReference type="ARBA" id="ARBA00004903"/>
    </source>
</evidence>
<dbReference type="UniPathway" id="UPA00077">
    <property type="reaction ID" value="UER00158"/>
</dbReference>
<dbReference type="OrthoDB" id="9804315at2"/>
<dbReference type="PROSITE" id="PS00075">
    <property type="entry name" value="DHFR_1"/>
    <property type="match status" value="1"/>
</dbReference>
<dbReference type="GO" id="GO:0005829">
    <property type="term" value="C:cytosol"/>
    <property type="evidence" value="ECO:0007669"/>
    <property type="project" value="TreeGrafter"/>
</dbReference>
<evidence type="ECO:0000313" key="11">
    <source>
        <dbReference type="Proteomes" id="UP000199048"/>
    </source>
</evidence>
<accession>A0A1I4HBH7</accession>
<evidence type="ECO:0000256" key="8">
    <source>
        <dbReference type="RuleBase" id="RU004474"/>
    </source>
</evidence>
<dbReference type="EMBL" id="FOTK01000004">
    <property type="protein sequence ID" value="SFL38967.1"/>
    <property type="molecule type" value="Genomic_DNA"/>
</dbReference>
<reference evidence="11" key="1">
    <citation type="submission" date="2016-10" db="EMBL/GenBank/DDBJ databases">
        <authorList>
            <person name="Varghese N."/>
            <person name="Submissions S."/>
        </authorList>
    </citation>
    <scope>NUCLEOTIDE SEQUENCE [LARGE SCALE GENOMIC DNA]</scope>
    <source>
        <strain evidence="11">BL36</strain>
    </source>
</reference>
<evidence type="ECO:0000256" key="2">
    <source>
        <dbReference type="ARBA" id="ARBA00009539"/>
    </source>
</evidence>
<keyword evidence="11" id="KW-1185">Reference proteome</keyword>
<dbReference type="SUPFAM" id="SSF53597">
    <property type="entry name" value="Dihydrofolate reductase-like"/>
    <property type="match status" value="1"/>
</dbReference>
<comment type="function">
    <text evidence="7">Key enzyme in folate metabolism. Catalyzes an essential reaction for de novo glycine and purine synthesis, and for DNA precursor synthesis.</text>
</comment>
<organism evidence="10 11">
    <name type="scientific">Methylobacterium pseudosasicola</name>
    <dbReference type="NCBI Taxonomy" id="582667"/>
    <lineage>
        <taxon>Bacteria</taxon>
        <taxon>Pseudomonadati</taxon>
        <taxon>Pseudomonadota</taxon>
        <taxon>Alphaproteobacteria</taxon>
        <taxon>Hyphomicrobiales</taxon>
        <taxon>Methylobacteriaceae</taxon>
        <taxon>Methylobacterium</taxon>
    </lineage>
</organism>
<dbReference type="InterPro" id="IPR012259">
    <property type="entry name" value="DHFR"/>
</dbReference>
<evidence type="ECO:0000313" key="10">
    <source>
        <dbReference type="EMBL" id="SFL38967.1"/>
    </source>
</evidence>
<name>A0A1I4HBH7_9HYPH</name>
<dbReference type="Gene3D" id="3.40.430.10">
    <property type="entry name" value="Dihydrofolate Reductase, subunit A"/>
    <property type="match status" value="1"/>
</dbReference>
<dbReference type="GO" id="GO:0046654">
    <property type="term" value="P:tetrahydrofolate biosynthetic process"/>
    <property type="evidence" value="ECO:0007669"/>
    <property type="project" value="UniProtKB-UniPathway"/>
</dbReference>
<dbReference type="GO" id="GO:0046655">
    <property type="term" value="P:folic acid metabolic process"/>
    <property type="evidence" value="ECO:0007669"/>
    <property type="project" value="TreeGrafter"/>
</dbReference>
<keyword evidence="6" id="KW-0560">Oxidoreductase</keyword>
<dbReference type="PRINTS" id="PR00070">
    <property type="entry name" value="DHFR"/>
</dbReference>
<proteinExistence type="inferred from homology"/>
<dbReference type="PROSITE" id="PS51330">
    <property type="entry name" value="DHFR_2"/>
    <property type="match status" value="1"/>
</dbReference>
<evidence type="ECO:0000256" key="3">
    <source>
        <dbReference type="ARBA" id="ARBA00012856"/>
    </source>
</evidence>
<dbReference type="GO" id="GO:0050661">
    <property type="term" value="F:NADP binding"/>
    <property type="evidence" value="ECO:0007669"/>
    <property type="project" value="InterPro"/>
</dbReference>
<dbReference type="CDD" id="cd00209">
    <property type="entry name" value="DHFR"/>
    <property type="match status" value="1"/>
</dbReference>
<dbReference type="STRING" id="582667.SAMN05192568_1004112"/>
<comment type="pathway">
    <text evidence="1">Cofactor biosynthesis; tetrahydrofolate biosynthesis; 5,6,7,8-tetrahydrofolate from 7,8-dihydrofolate: step 1/1.</text>
</comment>
<dbReference type="InterPro" id="IPR017925">
    <property type="entry name" value="DHFR_CS"/>
</dbReference>
<dbReference type="InterPro" id="IPR024072">
    <property type="entry name" value="DHFR-like_dom_sf"/>
</dbReference>
<keyword evidence="5" id="KW-0521">NADP</keyword>
<evidence type="ECO:0000256" key="7">
    <source>
        <dbReference type="ARBA" id="ARBA00025067"/>
    </source>
</evidence>
<dbReference type="PANTHER" id="PTHR48069">
    <property type="entry name" value="DIHYDROFOLATE REDUCTASE"/>
    <property type="match status" value="1"/>
</dbReference>
<evidence type="ECO:0000256" key="4">
    <source>
        <dbReference type="ARBA" id="ARBA00022563"/>
    </source>
</evidence>
<comment type="similarity">
    <text evidence="2 8">Belongs to the dihydrofolate reductase family.</text>
</comment>
<evidence type="ECO:0000256" key="5">
    <source>
        <dbReference type="ARBA" id="ARBA00022857"/>
    </source>
</evidence>
<dbReference type="GO" id="GO:0004146">
    <property type="term" value="F:dihydrofolate reductase activity"/>
    <property type="evidence" value="ECO:0007669"/>
    <property type="project" value="UniProtKB-EC"/>
</dbReference>
<dbReference type="GO" id="GO:0006730">
    <property type="term" value="P:one-carbon metabolic process"/>
    <property type="evidence" value="ECO:0007669"/>
    <property type="project" value="UniProtKB-KW"/>
</dbReference>
<evidence type="ECO:0000259" key="9">
    <source>
        <dbReference type="PROSITE" id="PS51330"/>
    </source>
</evidence>
<keyword evidence="4" id="KW-0554">One-carbon metabolism</keyword>
<dbReference type="GO" id="GO:0046452">
    <property type="term" value="P:dihydrofolate metabolic process"/>
    <property type="evidence" value="ECO:0007669"/>
    <property type="project" value="TreeGrafter"/>
</dbReference>
<gene>
    <name evidence="10" type="ORF">SAMN05192568_1004112</name>
</gene>
<protein>
    <recommendedName>
        <fullName evidence="3">dihydrofolate reductase</fullName>
        <ecNumber evidence="3">1.5.1.3</ecNumber>
    </recommendedName>
</protein>
<dbReference type="RefSeq" id="WP_139234047.1">
    <property type="nucleotide sequence ID" value="NZ_FOTK01000004.1"/>
</dbReference>
<feature type="domain" description="DHFR" evidence="9">
    <location>
        <begin position="73"/>
        <end position="240"/>
    </location>
</feature>
<dbReference type="InterPro" id="IPR001796">
    <property type="entry name" value="DHFR_dom"/>
</dbReference>
<dbReference type="Pfam" id="PF00186">
    <property type="entry name" value="DHFR_1"/>
    <property type="match status" value="1"/>
</dbReference>
<dbReference type="PANTHER" id="PTHR48069:SF3">
    <property type="entry name" value="DIHYDROFOLATE REDUCTASE"/>
    <property type="match status" value="1"/>
</dbReference>
<dbReference type="AlphaFoldDB" id="A0A1I4HBH7"/>
<evidence type="ECO:0000256" key="6">
    <source>
        <dbReference type="ARBA" id="ARBA00023002"/>
    </source>
</evidence>
<dbReference type="EC" id="1.5.1.3" evidence="3"/>
<sequence>MLLATATSRWIEFIYGARSGSIRHMSRNGNEPDEIATAPLTVQGDDLSLCAHGDLLFGVKINEMKPIERTMPSISYIVARSNPGDVIGCENELPWKLRTDLKFFRSVTEGNCVIMGRKTLESLGRPLPNRINIVLSRQGGDNRDNLMWAHSPEDALFLADFYSILNARPQTIVIGGAQIYELFKELFTKIYLTEVQHKFECGDAHFRERFDLREWDLIKRNDFKASDVDQYDFTISVLERKIKYTRHRKIEDFLVKENIDIIKKDLHNFCDKFQSTPDQAETQISLPLLVA</sequence>